<dbReference type="AlphaFoldDB" id="S7Q8Q7"/>
<keyword evidence="1" id="KW-0732">Signal</keyword>
<dbReference type="RefSeq" id="XP_007865927.1">
    <property type="nucleotide sequence ID" value="XM_007867736.1"/>
</dbReference>
<dbReference type="HOGENOM" id="CLU_2333806_0_0_1"/>
<dbReference type="EMBL" id="KB469301">
    <property type="protein sequence ID" value="EPQ55907.1"/>
    <property type="molecule type" value="Genomic_DNA"/>
</dbReference>
<name>S7Q8Q7_GLOTA</name>
<organism evidence="2 3">
    <name type="scientific">Gloeophyllum trabeum (strain ATCC 11539 / FP-39264 / Madison 617)</name>
    <name type="common">Brown rot fungus</name>
    <dbReference type="NCBI Taxonomy" id="670483"/>
    <lineage>
        <taxon>Eukaryota</taxon>
        <taxon>Fungi</taxon>
        <taxon>Dikarya</taxon>
        <taxon>Basidiomycota</taxon>
        <taxon>Agaricomycotina</taxon>
        <taxon>Agaricomycetes</taxon>
        <taxon>Gloeophyllales</taxon>
        <taxon>Gloeophyllaceae</taxon>
        <taxon>Gloeophyllum</taxon>
    </lineage>
</organism>
<reference evidence="2 3" key="1">
    <citation type="journal article" date="2012" name="Science">
        <title>The Paleozoic origin of enzymatic lignin decomposition reconstructed from 31 fungal genomes.</title>
        <authorList>
            <person name="Floudas D."/>
            <person name="Binder M."/>
            <person name="Riley R."/>
            <person name="Barry K."/>
            <person name="Blanchette R.A."/>
            <person name="Henrissat B."/>
            <person name="Martinez A.T."/>
            <person name="Otillar R."/>
            <person name="Spatafora J.W."/>
            <person name="Yadav J.S."/>
            <person name="Aerts A."/>
            <person name="Benoit I."/>
            <person name="Boyd A."/>
            <person name="Carlson A."/>
            <person name="Copeland A."/>
            <person name="Coutinho P.M."/>
            <person name="de Vries R.P."/>
            <person name="Ferreira P."/>
            <person name="Findley K."/>
            <person name="Foster B."/>
            <person name="Gaskell J."/>
            <person name="Glotzer D."/>
            <person name="Gorecki P."/>
            <person name="Heitman J."/>
            <person name="Hesse C."/>
            <person name="Hori C."/>
            <person name="Igarashi K."/>
            <person name="Jurgens J.A."/>
            <person name="Kallen N."/>
            <person name="Kersten P."/>
            <person name="Kohler A."/>
            <person name="Kuees U."/>
            <person name="Kumar T.K.A."/>
            <person name="Kuo A."/>
            <person name="LaButti K."/>
            <person name="Larrondo L.F."/>
            <person name="Lindquist E."/>
            <person name="Ling A."/>
            <person name="Lombard V."/>
            <person name="Lucas S."/>
            <person name="Lundell T."/>
            <person name="Martin R."/>
            <person name="McLaughlin D.J."/>
            <person name="Morgenstern I."/>
            <person name="Morin E."/>
            <person name="Murat C."/>
            <person name="Nagy L.G."/>
            <person name="Nolan M."/>
            <person name="Ohm R.A."/>
            <person name="Patyshakuliyeva A."/>
            <person name="Rokas A."/>
            <person name="Ruiz-Duenas F.J."/>
            <person name="Sabat G."/>
            <person name="Salamov A."/>
            <person name="Samejima M."/>
            <person name="Schmutz J."/>
            <person name="Slot J.C."/>
            <person name="St John F."/>
            <person name="Stenlid J."/>
            <person name="Sun H."/>
            <person name="Sun S."/>
            <person name="Syed K."/>
            <person name="Tsang A."/>
            <person name="Wiebenga A."/>
            <person name="Young D."/>
            <person name="Pisabarro A."/>
            <person name="Eastwood D.C."/>
            <person name="Martin F."/>
            <person name="Cullen D."/>
            <person name="Grigoriev I.V."/>
            <person name="Hibbett D.S."/>
        </authorList>
    </citation>
    <scope>NUCLEOTIDE SEQUENCE [LARGE SCALE GENOMIC DNA]</scope>
    <source>
        <strain evidence="2 3">ATCC 11539</strain>
    </source>
</reference>
<feature type="signal peptide" evidence="1">
    <location>
        <begin position="1"/>
        <end position="23"/>
    </location>
</feature>
<protein>
    <submittedName>
        <fullName evidence="2">Uncharacterized protein</fullName>
    </submittedName>
</protein>
<proteinExistence type="predicted"/>
<dbReference type="KEGG" id="gtr:GLOTRDRAFT_116061"/>
<gene>
    <name evidence="2" type="ORF">GLOTRDRAFT_116061</name>
</gene>
<dbReference type="GeneID" id="19300132"/>
<accession>S7Q8Q7</accession>
<evidence type="ECO:0000313" key="2">
    <source>
        <dbReference type="EMBL" id="EPQ55907.1"/>
    </source>
</evidence>
<dbReference type="Proteomes" id="UP000030669">
    <property type="component" value="Unassembled WGS sequence"/>
</dbReference>
<feature type="chain" id="PRO_5004543906" evidence="1">
    <location>
        <begin position="24"/>
        <end position="98"/>
    </location>
</feature>
<evidence type="ECO:0000256" key="1">
    <source>
        <dbReference type="SAM" id="SignalP"/>
    </source>
</evidence>
<keyword evidence="3" id="KW-1185">Reference proteome</keyword>
<evidence type="ECO:0000313" key="3">
    <source>
        <dbReference type="Proteomes" id="UP000030669"/>
    </source>
</evidence>
<sequence>MIMLHMSLLITFLPIFPFHQDRSSRTTSLSNGGALTLRHIIVVFCPQHHPTPSLTLPVLSLVEGLTSTIPPTHFPPFHHLYPYIYGFTEICDKIRPTL</sequence>